<dbReference type="PANTHER" id="PTHR37844">
    <property type="entry name" value="SER/THR PROTEIN PHOSPHATASE SUPERFAMILY (AFU_ORTHOLOGUE AFUA_1G14840)"/>
    <property type="match status" value="1"/>
</dbReference>
<name>A0A6A6XXU7_9PEZI</name>
<evidence type="ECO:0000313" key="4">
    <source>
        <dbReference type="Proteomes" id="UP000504636"/>
    </source>
</evidence>
<dbReference type="AlphaFoldDB" id="A0A6A6XXU7"/>
<accession>A0A6A6XXU7</accession>
<evidence type="ECO:0000256" key="1">
    <source>
        <dbReference type="SAM" id="MobiDB-lite"/>
    </source>
</evidence>
<dbReference type="GO" id="GO:0016787">
    <property type="term" value="F:hydrolase activity"/>
    <property type="evidence" value="ECO:0007669"/>
    <property type="project" value="InterPro"/>
</dbReference>
<dbReference type="OrthoDB" id="550558at2759"/>
<protein>
    <recommendedName>
        <fullName evidence="2">Calcineurin-like phosphoesterase domain-containing protein</fullName>
    </recommendedName>
</protein>
<feature type="domain" description="Calcineurin-like phosphoesterase" evidence="2">
    <location>
        <begin position="9"/>
        <end position="233"/>
    </location>
</feature>
<dbReference type="Pfam" id="PF00149">
    <property type="entry name" value="Metallophos"/>
    <property type="match status" value="1"/>
</dbReference>
<proteinExistence type="predicted"/>
<evidence type="ECO:0000259" key="2">
    <source>
        <dbReference type="Pfam" id="PF00149"/>
    </source>
</evidence>
<reference evidence="3 5" key="1">
    <citation type="journal article" date="2020" name="Stud. Mycol.">
        <title>101 Dothideomycetes genomes: a test case for predicting lifestyles and emergence of pathogens.</title>
        <authorList>
            <person name="Haridas S."/>
            <person name="Albert R."/>
            <person name="Binder M."/>
            <person name="Bloem J."/>
            <person name="Labutti K."/>
            <person name="Salamov A."/>
            <person name="Andreopoulos B."/>
            <person name="Baker S."/>
            <person name="Barry K."/>
            <person name="Bills G."/>
            <person name="Bluhm B."/>
            <person name="Cannon C."/>
            <person name="Castanera R."/>
            <person name="Culley D."/>
            <person name="Daum C."/>
            <person name="Ezra D."/>
            <person name="Gonzalez J."/>
            <person name="Henrissat B."/>
            <person name="Kuo A."/>
            <person name="Liang C."/>
            <person name="Lipzen A."/>
            <person name="Lutzoni F."/>
            <person name="Magnuson J."/>
            <person name="Mondo S."/>
            <person name="Nolan M."/>
            <person name="Ohm R."/>
            <person name="Pangilinan J."/>
            <person name="Park H.-J."/>
            <person name="Ramirez L."/>
            <person name="Alfaro M."/>
            <person name="Sun H."/>
            <person name="Tritt A."/>
            <person name="Yoshinaga Y."/>
            <person name="Zwiers L.-H."/>
            <person name="Turgeon B."/>
            <person name="Goodwin S."/>
            <person name="Spatafora J."/>
            <person name="Crous P."/>
            <person name="Grigoriev I."/>
        </authorList>
    </citation>
    <scope>NUCLEOTIDE SEQUENCE</scope>
    <source>
        <strain evidence="3 5">CBS 304.34</strain>
    </source>
</reference>
<evidence type="ECO:0000313" key="5">
    <source>
        <dbReference type="RefSeq" id="XP_033568340.1"/>
    </source>
</evidence>
<dbReference type="PANTHER" id="PTHR37844:SF2">
    <property type="entry name" value="SER_THR PROTEIN PHOSPHATASE SUPERFAMILY (AFU_ORTHOLOGUE AFUA_1G14840)"/>
    <property type="match status" value="1"/>
</dbReference>
<dbReference type="InterPro" id="IPR029052">
    <property type="entry name" value="Metallo-depent_PP-like"/>
</dbReference>
<sequence>MFPIQLQILSDLHLETSATRPTYAEFSITPRCPNLALLGDIGNVLDPLLLEFLDIQLDKFELVFLVLGNHEPYGSSYAATKQLIRGFEERVNAPRERRGRFVFLDQTRFDLSDSVTVLGCTLFSHISPSQSASVFRFVSDFSNIDGWDVAAHNAAHAADLAWLNAEVALIEQEEPQRAIAVLTHYSPTLLAAANDPRHVGDEVGVRSAFVTDVSSEVCWRSKSVRVWGFGHTHFCCDFVDAGKRVVANQKGYRRTESLGFDGEKLIEIEAPGDVVCVAGITMRGLGAEGRDGVIGGSSIDSPEDGVVGGAWDHDP</sequence>
<dbReference type="SUPFAM" id="SSF56300">
    <property type="entry name" value="Metallo-dependent phosphatases"/>
    <property type="match status" value="1"/>
</dbReference>
<dbReference type="EMBL" id="MU003731">
    <property type="protein sequence ID" value="KAF2801376.1"/>
    <property type="molecule type" value="Genomic_DNA"/>
</dbReference>
<reference evidence="5" key="3">
    <citation type="submission" date="2025-04" db="UniProtKB">
        <authorList>
            <consortium name="RefSeq"/>
        </authorList>
    </citation>
    <scope>IDENTIFICATION</scope>
    <source>
        <strain evidence="5">CBS 304.34</strain>
    </source>
</reference>
<keyword evidence="4" id="KW-1185">Reference proteome</keyword>
<feature type="region of interest" description="Disordered" evidence="1">
    <location>
        <begin position="293"/>
        <end position="315"/>
    </location>
</feature>
<dbReference type="GeneID" id="54464073"/>
<gene>
    <name evidence="3 5" type="ORF">BDZ99DRAFT_492621</name>
</gene>
<organism evidence="3">
    <name type="scientific">Mytilinidion resinicola</name>
    <dbReference type="NCBI Taxonomy" id="574789"/>
    <lineage>
        <taxon>Eukaryota</taxon>
        <taxon>Fungi</taxon>
        <taxon>Dikarya</taxon>
        <taxon>Ascomycota</taxon>
        <taxon>Pezizomycotina</taxon>
        <taxon>Dothideomycetes</taxon>
        <taxon>Pleosporomycetidae</taxon>
        <taxon>Mytilinidiales</taxon>
        <taxon>Mytilinidiaceae</taxon>
        <taxon>Mytilinidion</taxon>
    </lineage>
</organism>
<dbReference type="Proteomes" id="UP000504636">
    <property type="component" value="Unplaced"/>
</dbReference>
<reference evidence="5" key="2">
    <citation type="submission" date="2020-04" db="EMBL/GenBank/DDBJ databases">
        <authorList>
            <consortium name="NCBI Genome Project"/>
        </authorList>
    </citation>
    <scope>NUCLEOTIDE SEQUENCE</scope>
    <source>
        <strain evidence="5">CBS 304.34</strain>
    </source>
</reference>
<dbReference type="InterPro" id="IPR004843">
    <property type="entry name" value="Calcineurin-like_PHP"/>
</dbReference>
<dbReference type="RefSeq" id="XP_033568340.1">
    <property type="nucleotide sequence ID" value="XM_033723180.1"/>
</dbReference>
<evidence type="ECO:0000313" key="3">
    <source>
        <dbReference type="EMBL" id="KAF2801376.1"/>
    </source>
</evidence>